<dbReference type="EMBL" id="CP001328">
    <property type="protein sequence ID" value="ACO64801.1"/>
    <property type="molecule type" value="Genomic_DNA"/>
</dbReference>
<evidence type="ECO:0000256" key="3">
    <source>
        <dbReference type="ARBA" id="ARBA00006972"/>
    </source>
</evidence>
<dbReference type="GO" id="GO:0006886">
    <property type="term" value="P:intracellular protein transport"/>
    <property type="evidence" value="ECO:0007669"/>
    <property type="project" value="UniProtKB-UniRule"/>
</dbReference>
<evidence type="ECO:0000256" key="9">
    <source>
        <dbReference type="ARBA" id="ARBA00058887"/>
    </source>
</evidence>
<dbReference type="OMA" id="KAYHILD"/>
<dbReference type="InterPro" id="IPR011012">
    <property type="entry name" value="Longin-like_dom_sf"/>
</dbReference>
<evidence type="ECO:0000256" key="10">
    <source>
        <dbReference type="PIRNR" id="PIRNR015588"/>
    </source>
</evidence>
<dbReference type="FunFam" id="3.30.450.60:FF:000007">
    <property type="entry name" value="AP complex subunit sigma"/>
    <property type="match status" value="1"/>
</dbReference>
<dbReference type="PROSITE" id="PS00989">
    <property type="entry name" value="CLAT_ADAPTOR_S"/>
    <property type="match status" value="1"/>
</dbReference>
<dbReference type="Pfam" id="PF01217">
    <property type="entry name" value="Clat_adaptor_s"/>
    <property type="match status" value="1"/>
</dbReference>
<keyword evidence="13" id="KW-1185">Reference proteome</keyword>
<dbReference type="GO" id="GO:0035615">
    <property type="term" value="F:clathrin adaptor activity"/>
    <property type="evidence" value="ECO:0007669"/>
    <property type="project" value="InterPro"/>
</dbReference>
<evidence type="ECO:0000256" key="8">
    <source>
        <dbReference type="ARBA" id="ARBA00023329"/>
    </source>
</evidence>
<dbReference type="InterPro" id="IPR044733">
    <property type="entry name" value="AP1_sigma"/>
</dbReference>
<dbReference type="InterPro" id="IPR022775">
    <property type="entry name" value="AP_mu_sigma_su"/>
</dbReference>
<gene>
    <name evidence="12" type="ORF">MICPUN_108582</name>
</gene>
<evidence type="ECO:0000256" key="1">
    <source>
        <dbReference type="ARBA" id="ARBA00004145"/>
    </source>
</evidence>
<dbReference type="RefSeq" id="XP_002503543.1">
    <property type="nucleotide sequence ID" value="XM_002503497.1"/>
</dbReference>
<dbReference type="PIRSF" id="PIRSF015588">
    <property type="entry name" value="AP_complex_sigma"/>
    <property type="match status" value="1"/>
</dbReference>
<dbReference type="GeneID" id="8244834"/>
<dbReference type="FunCoup" id="C1EA59">
    <property type="interactions" value="1610"/>
</dbReference>
<dbReference type="OrthoDB" id="371463at2759"/>
<sequence length="160" mass="18499">MIHFALLFSRQGKVRLSKYYKPYSQKERAKMVKEVTTQILARPSKLCNVVEHRNLKLVYRRYASLYFCLAVDDTENELIVLEIIQHYVEILDKYFGNVCELDLIFNFHKAYYILDEVLVAGELQETSKKLIARLVADQDQLVEAAKIGAVEADGTPLQNP</sequence>
<keyword evidence="8" id="KW-0968">Cytoplasmic vesicle</keyword>
<evidence type="ECO:0000256" key="5">
    <source>
        <dbReference type="ARBA" id="ARBA00022927"/>
    </source>
</evidence>
<evidence type="ECO:0000313" key="12">
    <source>
        <dbReference type="EMBL" id="ACO64801.1"/>
    </source>
</evidence>
<keyword evidence="4 10" id="KW-0813">Transport</keyword>
<name>C1EA59_MICCC</name>
<evidence type="ECO:0000256" key="4">
    <source>
        <dbReference type="ARBA" id="ARBA00022448"/>
    </source>
</evidence>
<dbReference type="Proteomes" id="UP000002009">
    <property type="component" value="Chromosome 7"/>
</dbReference>
<dbReference type="GO" id="GO:0016482">
    <property type="term" value="P:cytosolic transport"/>
    <property type="evidence" value="ECO:0007669"/>
    <property type="project" value="UniProtKB-ARBA"/>
</dbReference>
<evidence type="ECO:0000256" key="7">
    <source>
        <dbReference type="ARBA" id="ARBA00023136"/>
    </source>
</evidence>
<dbReference type="InterPro" id="IPR016635">
    <property type="entry name" value="AP_complex_ssu"/>
</dbReference>
<proteinExistence type="inferred from homology"/>
<dbReference type="CDD" id="cd14831">
    <property type="entry name" value="AP1_sigma"/>
    <property type="match status" value="1"/>
</dbReference>
<feature type="domain" description="AP complex mu/sigma subunit" evidence="11">
    <location>
        <begin position="1"/>
        <end position="140"/>
    </location>
</feature>
<accession>C1EA59</accession>
<dbReference type="GO" id="GO:0005829">
    <property type="term" value="C:cytosol"/>
    <property type="evidence" value="ECO:0007669"/>
    <property type="project" value="GOC"/>
</dbReference>
<dbReference type="eggNOG" id="KOG0934">
    <property type="taxonomic scope" value="Eukaryota"/>
</dbReference>
<organism evidence="12 13">
    <name type="scientific">Micromonas commoda (strain RCC299 / NOUM17 / CCMP2709)</name>
    <name type="common">Picoplanktonic green alga</name>
    <dbReference type="NCBI Taxonomy" id="296587"/>
    <lineage>
        <taxon>Eukaryota</taxon>
        <taxon>Viridiplantae</taxon>
        <taxon>Chlorophyta</taxon>
        <taxon>Mamiellophyceae</taxon>
        <taxon>Mamiellales</taxon>
        <taxon>Mamiellaceae</taxon>
        <taxon>Micromonas</taxon>
    </lineage>
</organism>
<dbReference type="GO" id="GO:0030121">
    <property type="term" value="C:AP-1 adaptor complex"/>
    <property type="evidence" value="ECO:0007669"/>
    <property type="project" value="InterPro"/>
</dbReference>
<protein>
    <recommendedName>
        <fullName evidence="10">AP complex subunit sigma</fullName>
    </recommendedName>
</protein>
<keyword evidence="5 10" id="KW-0653">Protein transport</keyword>
<dbReference type="STRING" id="296587.C1EA59"/>
<comment type="subcellular location">
    <subcellularLocation>
        <location evidence="1">Cytoplasmic vesicle</location>
        <location evidence="1">Clathrin-coated vesicle membrane</location>
        <topology evidence="1">Peripheral membrane protein</topology>
        <orientation evidence="1">Cytoplasmic side</orientation>
    </subcellularLocation>
    <subcellularLocation>
        <location evidence="2">Golgi apparatus</location>
    </subcellularLocation>
</comment>
<dbReference type="AlphaFoldDB" id="C1EA59"/>
<keyword evidence="7 10" id="KW-0472">Membrane</keyword>
<evidence type="ECO:0000259" key="11">
    <source>
        <dbReference type="Pfam" id="PF01217"/>
    </source>
</evidence>
<dbReference type="KEGG" id="mis:MICPUN_108582"/>
<dbReference type="Gene3D" id="3.30.450.60">
    <property type="match status" value="1"/>
</dbReference>
<comment type="similarity">
    <text evidence="3 10">Belongs to the adaptor complexes small subunit family.</text>
</comment>
<comment type="function">
    <text evidence="9">Subunit of clathrin-associated adaptor protein complex 1 that plays a role in protein sorting at the trans-Golgi network and early endosomes (TGN/EE). The AP complexes mediate the recruitment of clathrin to membranes and the recognition of sorting signals within the cytosolic tails of transmembrane cargo molecules.</text>
</comment>
<dbReference type="InterPro" id="IPR000804">
    <property type="entry name" value="Clathrin_sm-chain_CS"/>
</dbReference>
<evidence type="ECO:0000256" key="2">
    <source>
        <dbReference type="ARBA" id="ARBA00004555"/>
    </source>
</evidence>
<keyword evidence="6" id="KW-0333">Golgi apparatus</keyword>
<evidence type="ECO:0000313" key="13">
    <source>
        <dbReference type="Proteomes" id="UP000002009"/>
    </source>
</evidence>
<evidence type="ECO:0000256" key="6">
    <source>
        <dbReference type="ARBA" id="ARBA00023034"/>
    </source>
</evidence>
<reference evidence="12 13" key="1">
    <citation type="journal article" date="2009" name="Science">
        <title>Green evolution and dynamic adaptations revealed by genomes of the marine picoeukaryotes Micromonas.</title>
        <authorList>
            <person name="Worden A.Z."/>
            <person name="Lee J.H."/>
            <person name="Mock T."/>
            <person name="Rouze P."/>
            <person name="Simmons M.P."/>
            <person name="Aerts A.L."/>
            <person name="Allen A.E."/>
            <person name="Cuvelier M.L."/>
            <person name="Derelle E."/>
            <person name="Everett M.V."/>
            <person name="Foulon E."/>
            <person name="Grimwood J."/>
            <person name="Gundlach H."/>
            <person name="Henrissat B."/>
            <person name="Napoli C."/>
            <person name="McDonald S.M."/>
            <person name="Parker M.S."/>
            <person name="Rombauts S."/>
            <person name="Salamov A."/>
            <person name="Von Dassow P."/>
            <person name="Badger J.H."/>
            <person name="Coutinho P.M."/>
            <person name="Demir E."/>
            <person name="Dubchak I."/>
            <person name="Gentemann C."/>
            <person name="Eikrem W."/>
            <person name="Gready J.E."/>
            <person name="John U."/>
            <person name="Lanier W."/>
            <person name="Lindquist E.A."/>
            <person name="Lucas S."/>
            <person name="Mayer K.F."/>
            <person name="Moreau H."/>
            <person name="Not F."/>
            <person name="Otillar R."/>
            <person name="Panaud O."/>
            <person name="Pangilinan J."/>
            <person name="Paulsen I."/>
            <person name="Piegu B."/>
            <person name="Poliakov A."/>
            <person name="Robbens S."/>
            <person name="Schmutz J."/>
            <person name="Toulza E."/>
            <person name="Wyss T."/>
            <person name="Zelensky A."/>
            <person name="Zhou K."/>
            <person name="Armbrust E.V."/>
            <person name="Bhattacharya D."/>
            <person name="Goodenough U.W."/>
            <person name="Van de Peer Y."/>
            <person name="Grigoriev I.V."/>
        </authorList>
    </citation>
    <scope>NUCLEOTIDE SEQUENCE [LARGE SCALE GENOMIC DNA]</scope>
    <source>
        <strain evidence="13">RCC299 / NOUM17</strain>
    </source>
</reference>
<dbReference type="InParanoid" id="C1EA59"/>
<dbReference type="PANTHER" id="PTHR11753">
    <property type="entry name" value="ADAPTOR COMPLEXES SMALL SUBUNIT FAMILY"/>
    <property type="match status" value="1"/>
</dbReference>
<dbReference type="SUPFAM" id="SSF64356">
    <property type="entry name" value="SNARE-like"/>
    <property type="match status" value="1"/>
</dbReference>